<dbReference type="InterPro" id="IPR036034">
    <property type="entry name" value="PDZ_sf"/>
</dbReference>
<evidence type="ECO:0000313" key="9">
    <source>
        <dbReference type="Proteomes" id="UP001150569"/>
    </source>
</evidence>
<feature type="domain" description="PDZ GRASP-type" evidence="6">
    <location>
        <begin position="14"/>
        <end position="108"/>
    </location>
</feature>
<feature type="binding site" evidence="5">
    <location>
        <position position="17"/>
    </location>
    <ligand>
        <name>Zn(2+)</name>
        <dbReference type="ChEBI" id="CHEBI:29105"/>
    </ligand>
</feature>
<protein>
    <recommendedName>
        <fullName evidence="6">PDZ GRASP-type domain-containing protein</fullName>
    </recommendedName>
</protein>
<keyword evidence="9" id="KW-1185">Reference proteome</keyword>
<dbReference type="Gene3D" id="2.30.42.10">
    <property type="match status" value="2"/>
</dbReference>
<dbReference type="PROSITE" id="PS51865">
    <property type="entry name" value="PDZ_GRASP"/>
    <property type="match status" value="2"/>
</dbReference>
<evidence type="ECO:0000259" key="6">
    <source>
        <dbReference type="PROSITE" id="PS51865"/>
    </source>
</evidence>
<dbReference type="AlphaFoldDB" id="A0A9W8AEN1"/>
<evidence type="ECO:0000313" key="8">
    <source>
        <dbReference type="EMBL" id="KAJ1929329.1"/>
    </source>
</evidence>
<dbReference type="SUPFAM" id="SSF50156">
    <property type="entry name" value="PDZ domain-like"/>
    <property type="match status" value="2"/>
</dbReference>
<dbReference type="OrthoDB" id="3318at2759"/>
<reference evidence="7" key="1">
    <citation type="submission" date="2022-07" db="EMBL/GenBank/DDBJ databases">
        <title>Phylogenomic reconstructions and comparative analyses of Kickxellomycotina fungi.</title>
        <authorList>
            <person name="Reynolds N.K."/>
            <person name="Stajich J.E."/>
            <person name="Barry K."/>
            <person name="Grigoriev I.V."/>
            <person name="Crous P."/>
            <person name="Smith M.E."/>
        </authorList>
    </citation>
    <scope>NUCLEOTIDE SEQUENCE</scope>
    <source>
        <strain evidence="7">RSA 861</strain>
    </source>
</reference>
<organism evidence="7 9">
    <name type="scientific">Tieghemiomyces parasiticus</name>
    <dbReference type="NCBI Taxonomy" id="78921"/>
    <lineage>
        <taxon>Eukaryota</taxon>
        <taxon>Fungi</taxon>
        <taxon>Fungi incertae sedis</taxon>
        <taxon>Zoopagomycota</taxon>
        <taxon>Kickxellomycotina</taxon>
        <taxon>Dimargaritomycetes</taxon>
        <taxon>Dimargaritales</taxon>
        <taxon>Dimargaritaceae</taxon>
        <taxon>Tieghemiomyces</taxon>
    </lineage>
</organism>
<evidence type="ECO:0000256" key="2">
    <source>
        <dbReference type="ARBA" id="ARBA00022737"/>
    </source>
</evidence>
<evidence type="ECO:0000256" key="5">
    <source>
        <dbReference type="PIRSR" id="PIRSR607583-1"/>
    </source>
</evidence>
<feature type="domain" description="PDZ GRASP-type" evidence="6">
    <location>
        <begin position="114"/>
        <end position="203"/>
    </location>
</feature>
<keyword evidence="5" id="KW-0479">Metal-binding</keyword>
<sequence length="220" mass="24514">MGAEQSAENPQNVWGFHVLQVFNRSPAFEVGLVPYFDFIVSVNDHVLTEADAQTLIDAVQSHIDQPVRLGVYSAQQHTLRQVELVPRRAWSDDPQQGVLGCLVRFCNARHVEENVWHVLDVTRDSPAFAAGLHAHQDYIVGTPEAAFHNEMDFSYMVAHHVGRPLKLLVYNSKLNTCRQVSITPSRDWGGEGLLGCDIGFGYLHRIPKTGPAPLEPVPSQ</sequence>
<dbReference type="Proteomes" id="UP001150569">
    <property type="component" value="Unassembled WGS sequence"/>
</dbReference>
<keyword evidence="3" id="KW-0333">Golgi apparatus</keyword>
<comment type="caution">
    <text evidence="7">The sequence shown here is derived from an EMBL/GenBank/DDBJ whole genome shotgun (WGS) entry which is preliminary data.</text>
</comment>
<keyword evidence="5" id="KW-0862">Zinc</keyword>
<evidence type="ECO:0000256" key="3">
    <source>
        <dbReference type="ARBA" id="ARBA00023034"/>
    </source>
</evidence>
<dbReference type="InterPro" id="IPR024958">
    <property type="entry name" value="GRASP_PDZ"/>
</dbReference>
<proteinExistence type="predicted"/>
<dbReference type="GO" id="GO:0000139">
    <property type="term" value="C:Golgi membrane"/>
    <property type="evidence" value="ECO:0007669"/>
    <property type="project" value="UniProtKB-SubCell"/>
</dbReference>
<dbReference type="Pfam" id="PF04495">
    <property type="entry name" value="GRASP55_65"/>
    <property type="match status" value="1"/>
</dbReference>
<dbReference type="GO" id="GO:0007030">
    <property type="term" value="P:Golgi organization"/>
    <property type="evidence" value="ECO:0007669"/>
    <property type="project" value="TreeGrafter"/>
</dbReference>
<feature type="binding site" evidence="5">
    <location>
        <position position="106"/>
    </location>
    <ligand>
        <name>Zn(2+)</name>
        <dbReference type="ChEBI" id="CHEBI:29105"/>
    </ligand>
</feature>
<dbReference type="GO" id="GO:0046872">
    <property type="term" value="F:metal ion binding"/>
    <property type="evidence" value="ECO:0007669"/>
    <property type="project" value="UniProtKB-KW"/>
</dbReference>
<dbReference type="PANTHER" id="PTHR12893:SF0">
    <property type="entry name" value="GRASP65"/>
    <property type="match status" value="1"/>
</dbReference>
<comment type="subcellular location">
    <subcellularLocation>
        <location evidence="1">Golgi apparatus membrane</location>
    </subcellularLocation>
</comment>
<dbReference type="InterPro" id="IPR007583">
    <property type="entry name" value="GRASP55_65"/>
</dbReference>
<name>A0A9W8AEN1_9FUNG</name>
<evidence type="ECO:0000256" key="4">
    <source>
        <dbReference type="ARBA" id="ARBA00023136"/>
    </source>
</evidence>
<accession>A0A9W8AEN1</accession>
<dbReference type="EMBL" id="JANBPT010000038">
    <property type="protein sequence ID" value="KAJ1929329.1"/>
    <property type="molecule type" value="Genomic_DNA"/>
</dbReference>
<keyword evidence="4" id="KW-0472">Membrane</keyword>
<keyword evidence="2" id="KW-0677">Repeat</keyword>
<evidence type="ECO:0000256" key="1">
    <source>
        <dbReference type="ARBA" id="ARBA00004394"/>
    </source>
</evidence>
<gene>
    <name evidence="8" type="ORF">IWQ60_001247</name>
    <name evidence="7" type="ORF">IWQ60_001454</name>
</gene>
<dbReference type="PANTHER" id="PTHR12893">
    <property type="entry name" value="GOLGI REASSEMBLY STACKING PROTEIN GRASP"/>
    <property type="match status" value="1"/>
</dbReference>
<dbReference type="FunFam" id="2.30.42.10:FF:000026">
    <property type="entry name" value="Golgi reassembly stacking protein 2"/>
    <property type="match status" value="1"/>
</dbReference>
<dbReference type="EMBL" id="JANBPT010000046">
    <property type="protein sequence ID" value="KAJ1929143.1"/>
    <property type="molecule type" value="Genomic_DNA"/>
</dbReference>
<evidence type="ECO:0000313" key="7">
    <source>
        <dbReference type="EMBL" id="KAJ1929143.1"/>
    </source>
</evidence>